<dbReference type="GO" id="GO:0001650">
    <property type="term" value="C:fibrillar center"/>
    <property type="evidence" value="ECO:0007669"/>
    <property type="project" value="TreeGrafter"/>
</dbReference>
<organism evidence="1 2">
    <name type="scientific">Liquidambar formosana</name>
    <name type="common">Formosan gum</name>
    <dbReference type="NCBI Taxonomy" id="63359"/>
    <lineage>
        <taxon>Eukaryota</taxon>
        <taxon>Viridiplantae</taxon>
        <taxon>Streptophyta</taxon>
        <taxon>Embryophyta</taxon>
        <taxon>Tracheophyta</taxon>
        <taxon>Spermatophyta</taxon>
        <taxon>Magnoliopsida</taxon>
        <taxon>eudicotyledons</taxon>
        <taxon>Gunneridae</taxon>
        <taxon>Pentapetalae</taxon>
        <taxon>Saxifragales</taxon>
        <taxon>Altingiaceae</taxon>
        <taxon>Liquidambar</taxon>
    </lineage>
</organism>
<dbReference type="EMBL" id="JBBPBK010000006">
    <property type="protein sequence ID" value="KAK9282824.1"/>
    <property type="molecule type" value="Genomic_DNA"/>
</dbReference>
<dbReference type="AlphaFoldDB" id="A0AAP0RR55"/>
<gene>
    <name evidence="1" type="ORF">L1049_011047</name>
</gene>
<dbReference type="PANTHER" id="PTHR15319:SF1">
    <property type="entry name" value="TATA BOX-BINDING PROTEIN-ASSOCIATED FACTOR RNA POLYMERASE I SUBUNIT C"/>
    <property type="match status" value="1"/>
</dbReference>
<sequence>MDFSEEWKSLFKISSVFNPPLLLSTPSSRTIVGPLIFNPSPKTLTHLFTSPSLSPISLLTPPPRLSLSRFLVTSAPFIPPSVSSSLSHIFPPEDHIPDASSVFANNRLQLLPCPNNTVLVFFPTGQNSDQVGFVELFLEDSNLVVRGDESCGGDVYVAKNKFNHRIVKILVNPVDDSGVGVSSVKGDLSVPVGYLLVYTMYSVHWFSVRIKGIGSNFEKPILIYLGCKVFKSCGVVDACWSPHLPQESLVLMEGGGLFLFDLDSCLETHSLGEKFKGTRLRVSWNDLGISGNDKWLGCEFSWHPRILIVACSNAVFLVDLRFEECNVSCLAKTEILGTKGSVENDRFLAFTKVDSDGFYFTVASNHRLLLFDVRMPLMPVLQWDHVLDNPCYIDVFRLSELRSHSRDDKYKWASESGFCIILGSFWNCEFSLFCYGPSLPSPKGSVGSQISKFCKSFYAWELPSNLSLSGHKCCCGSCLVREDFLKDALPDWISWQQKEEIVLGFGILSKNLSALLSELDEFGGFALIRLMSSGKLELQRYCASWDSVKKFEETHEESLLLVENNFLYSMDDEEYKFPRRYKYLKLNYLYGYLNGYLAKVLVSNIKKPCTGPTVKESFRADLHKILCENLRAYGIIPSKSSPTVSDVLKDVNFPTSIHEVALRRMWASLPVNILQLGFSSYSEFLEVLVDKKMVSLEFLVVPDKLQLPPFFLRKPSGRSNKWSHKVQRSNDLVGPVLPLPILLTLREVREDGCSHLKEGTLRFDEIVQVAKEMSVSDSGSELQNDHTVSLADDREETWVGSQKSKPFFLYNPVAFSDKCPNGEPTLGNSNYVDERFTTLIAKMPETDPSDKMETVGLELFDDLCPVELKFDSQAMNFGTKELQAYKLLKRQFSKWQEGFKPYQDFCARFKSQKHA</sequence>
<dbReference type="GO" id="GO:0001164">
    <property type="term" value="F:RNA polymerase I core promoter sequence-specific DNA binding"/>
    <property type="evidence" value="ECO:0007669"/>
    <property type="project" value="TreeGrafter"/>
</dbReference>
<reference evidence="1 2" key="1">
    <citation type="journal article" date="2024" name="Plant J.">
        <title>Genome sequences and population genomics reveal climatic adaptation and genomic divergence between two closely related sweetgum species.</title>
        <authorList>
            <person name="Xu W.Q."/>
            <person name="Ren C.Q."/>
            <person name="Zhang X.Y."/>
            <person name="Comes H.P."/>
            <person name="Liu X.H."/>
            <person name="Li Y.G."/>
            <person name="Kettle C.J."/>
            <person name="Jalonen R."/>
            <person name="Gaisberger H."/>
            <person name="Ma Y.Z."/>
            <person name="Qiu Y.X."/>
        </authorList>
    </citation>
    <scope>NUCLEOTIDE SEQUENCE [LARGE SCALE GENOMIC DNA]</scope>
    <source>
        <strain evidence="1">Hangzhou</strain>
    </source>
</reference>
<proteinExistence type="predicted"/>
<keyword evidence="2" id="KW-1185">Reference proteome</keyword>
<name>A0AAP0RR55_LIQFO</name>
<protein>
    <submittedName>
        <fullName evidence="1">Uncharacterized protein</fullName>
    </submittedName>
</protein>
<comment type="caution">
    <text evidence="1">The sequence shown here is derived from an EMBL/GenBank/DDBJ whole genome shotgun (WGS) entry which is preliminary data.</text>
</comment>
<accession>A0AAP0RR55</accession>
<dbReference type="InterPro" id="IPR038801">
    <property type="entry name" value="TAF1C"/>
</dbReference>
<dbReference type="PANTHER" id="PTHR15319">
    <property type="entry name" value="TATA BOX-BINDING PROTEIN ASSOCIATED FACTOR RNA POLYMERASE I SUBUNIT C"/>
    <property type="match status" value="1"/>
</dbReference>
<dbReference type="SUPFAM" id="SSF101898">
    <property type="entry name" value="NHL repeat"/>
    <property type="match status" value="1"/>
</dbReference>
<evidence type="ECO:0000313" key="2">
    <source>
        <dbReference type="Proteomes" id="UP001415857"/>
    </source>
</evidence>
<evidence type="ECO:0000313" key="1">
    <source>
        <dbReference type="EMBL" id="KAK9282824.1"/>
    </source>
</evidence>
<dbReference type="Proteomes" id="UP001415857">
    <property type="component" value="Unassembled WGS sequence"/>
</dbReference>